<dbReference type="InterPro" id="IPR037066">
    <property type="entry name" value="Plug_dom_sf"/>
</dbReference>
<keyword evidence="6 7" id="KW-0998">Cell outer membrane</keyword>
<accession>A0A9X2P3N7</accession>
<evidence type="ECO:0000256" key="8">
    <source>
        <dbReference type="SAM" id="SignalP"/>
    </source>
</evidence>
<dbReference type="InterPro" id="IPR012910">
    <property type="entry name" value="Plug_dom"/>
</dbReference>
<evidence type="ECO:0000313" key="10">
    <source>
        <dbReference type="EMBL" id="MCR9013468.1"/>
    </source>
</evidence>
<dbReference type="NCBIfam" id="TIGR04056">
    <property type="entry name" value="OMP_RagA_SusC"/>
    <property type="match status" value="1"/>
</dbReference>
<gene>
    <name evidence="10" type="ORF">NU887_00405</name>
</gene>
<dbReference type="InterPro" id="IPR036942">
    <property type="entry name" value="Beta-barrel_TonB_sf"/>
</dbReference>
<evidence type="ECO:0000313" key="11">
    <source>
        <dbReference type="Proteomes" id="UP001142175"/>
    </source>
</evidence>
<evidence type="ECO:0000256" key="2">
    <source>
        <dbReference type="ARBA" id="ARBA00022448"/>
    </source>
</evidence>
<dbReference type="InterPro" id="IPR039426">
    <property type="entry name" value="TonB-dep_rcpt-like"/>
</dbReference>
<reference evidence="10" key="1">
    <citation type="submission" date="2022-08" db="EMBL/GenBank/DDBJ databases">
        <authorList>
            <person name="Zhang D."/>
        </authorList>
    </citation>
    <scope>NUCLEOTIDE SEQUENCE</scope>
    <source>
        <strain evidence="10">XJ19-11</strain>
    </source>
</reference>
<dbReference type="RefSeq" id="WP_258421371.1">
    <property type="nucleotide sequence ID" value="NZ_JANSUY010000001.1"/>
</dbReference>
<comment type="caution">
    <text evidence="10">The sequence shown here is derived from an EMBL/GenBank/DDBJ whole genome shotgun (WGS) entry which is preliminary data.</text>
</comment>
<dbReference type="InterPro" id="IPR023996">
    <property type="entry name" value="TonB-dep_OMP_SusC/RagA"/>
</dbReference>
<dbReference type="InterPro" id="IPR008969">
    <property type="entry name" value="CarboxyPept-like_regulatory"/>
</dbReference>
<dbReference type="NCBIfam" id="TIGR04057">
    <property type="entry name" value="SusC_RagA_signa"/>
    <property type="match status" value="1"/>
</dbReference>
<organism evidence="10 11">
    <name type="scientific">Aquiflexum gelatinilyticum</name>
    <dbReference type="NCBI Taxonomy" id="2961943"/>
    <lineage>
        <taxon>Bacteria</taxon>
        <taxon>Pseudomonadati</taxon>
        <taxon>Bacteroidota</taxon>
        <taxon>Cytophagia</taxon>
        <taxon>Cytophagales</taxon>
        <taxon>Cyclobacteriaceae</taxon>
        <taxon>Aquiflexum</taxon>
    </lineage>
</organism>
<comment type="subcellular location">
    <subcellularLocation>
        <location evidence="1 7">Cell outer membrane</location>
        <topology evidence="1 7">Multi-pass membrane protein</topology>
    </subcellularLocation>
</comment>
<dbReference type="Proteomes" id="UP001142175">
    <property type="component" value="Unassembled WGS sequence"/>
</dbReference>
<dbReference type="InterPro" id="IPR023997">
    <property type="entry name" value="TonB-dep_OMP_SusC/RagA_CS"/>
</dbReference>
<evidence type="ECO:0000256" key="7">
    <source>
        <dbReference type="PROSITE-ProRule" id="PRU01360"/>
    </source>
</evidence>
<evidence type="ECO:0000256" key="5">
    <source>
        <dbReference type="ARBA" id="ARBA00023136"/>
    </source>
</evidence>
<protein>
    <submittedName>
        <fullName evidence="10">TonB-dependent receptor</fullName>
    </submittedName>
</protein>
<dbReference type="Gene3D" id="2.40.170.20">
    <property type="entry name" value="TonB-dependent receptor, beta-barrel domain"/>
    <property type="match status" value="1"/>
</dbReference>
<keyword evidence="8" id="KW-0732">Signal</keyword>
<comment type="similarity">
    <text evidence="7">Belongs to the TonB-dependent receptor family.</text>
</comment>
<feature type="signal peptide" evidence="8">
    <location>
        <begin position="1"/>
        <end position="26"/>
    </location>
</feature>
<dbReference type="GO" id="GO:0009279">
    <property type="term" value="C:cell outer membrane"/>
    <property type="evidence" value="ECO:0007669"/>
    <property type="project" value="UniProtKB-SubCell"/>
</dbReference>
<name>A0A9X2P3N7_9BACT</name>
<dbReference type="SUPFAM" id="SSF49464">
    <property type="entry name" value="Carboxypeptidase regulatory domain-like"/>
    <property type="match status" value="1"/>
</dbReference>
<keyword evidence="11" id="KW-1185">Reference proteome</keyword>
<dbReference type="EMBL" id="JANSUY010000001">
    <property type="protein sequence ID" value="MCR9013468.1"/>
    <property type="molecule type" value="Genomic_DNA"/>
</dbReference>
<dbReference type="Gene3D" id="2.170.130.10">
    <property type="entry name" value="TonB-dependent receptor, plug domain"/>
    <property type="match status" value="1"/>
</dbReference>
<dbReference type="Pfam" id="PF07715">
    <property type="entry name" value="Plug"/>
    <property type="match status" value="1"/>
</dbReference>
<feature type="domain" description="TonB-dependent receptor plug" evidence="9">
    <location>
        <begin position="119"/>
        <end position="223"/>
    </location>
</feature>
<evidence type="ECO:0000256" key="6">
    <source>
        <dbReference type="ARBA" id="ARBA00023237"/>
    </source>
</evidence>
<evidence type="ECO:0000259" key="9">
    <source>
        <dbReference type="Pfam" id="PF07715"/>
    </source>
</evidence>
<keyword evidence="4 7" id="KW-0812">Transmembrane</keyword>
<proteinExistence type="inferred from homology"/>
<keyword evidence="10" id="KW-0675">Receptor</keyword>
<dbReference type="SUPFAM" id="SSF56935">
    <property type="entry name" value="Porins"/>
    <property type="match status" value="1"/>
</dbReference>
<evidence type="ECO:0000256" key="3">
    <source>
        <dbReference type="ARBA" id="ARBA00022452"/>
    </source>
</evidence>
<keyword evidence="5 7" id="KW-0472">Membrane</keyword>
<dbReference type="PROSITE" id="PS52016">
    <property type="entry name" value="TONB_DEPENDENT_REC_3"/>
    <property type="match status" value="1"/>
</dbReference>
<keyword evidence="3 7" id="KW-1134">Transmembrane beta strand</keyword>
<sequence length="1084" mass="118113">MFMEKLYKSLSVFLLLLVLSSATALAQKTVTGTILDEFGDGLPGVTVLVKGTTTGTATDIDGKFSLNVPSNESVLVFSFIGYRTVEQVVGNRSVIDFAMAPDERQLTELVITGYTIDSRRETTGAISTVNPRDLTIIPTGNVEQVLQGRIAGVTVVTNGQPGTTSQVRVRGFGAFGGNQPLYVVDGVPVENTDFINPDDIESTTVLKDAAAASIYGARAANGVIIYTTKGGSKKAQKLRFDYNGMYGFTDPGAGLSMANPQNFADLTWLAETNQARIDNRAPNYGHPQFGTGSSPVLPYYINVGGAAGVAGPFSQAQLDEQRALYNNDPRKGPVHQLVRAATGEGTDWYEAVTRRAPITRHSLGFYGGNGTSRFFLGLGIQEQAGILIGNDFRRISLRANSEHDLGSKVRIGQNFQATYRSVLGQTGGNGGQGVSGDENDILQAFRMPSIIPVRDEFGGYAGTAARGFNNPRNPVANREGLENNRNFNANAFGNVYLEVDPIENLTFRTSIGGQYDNFYGVGFSRLQYENSENNSAFGYNEFSGYVFRWTFTNTLTYTKKWGQHAVRALLGQEALNTGAGRSINASGQSPFSEDPNFVNISNLPVSSRQVNSGQFLGVNFYSLFATARYTFNDKYIVDAVVRRDGSSRFGANNRFGVFPAFSAAWRISAESFMASATWLDDLKIRGGWGQMGNSNNVPPENQYNLFGGNVGASSYDIGGTNSSAIIGFRRSNIGNPDGKWETSVTKNIGFDGTAFGGKLDVIVDFWQKDTKDLLFRVPLPATVGFNATAPLVNIGEMMNRGVDIMVATRGNFNKDWRYEFQVNGGLLKNEIVALSPGLEFITQGNPSFRGIEPIRNAVGQPLSSFFGYQVEGLFSSQEDVNNHATQTGAAPGRFKFQDINNDGEITPEDRTFLGSPVPKFSGGFNFTIGYKNFDLAAYFYGTAGNKIWAQWRWFTDFFQTFEGAAISTRLNDAWTPNNLGATIPVVEKTANFSTSNVANSYYVADGSYLRLQNLTVGYTLPNEILQRWKIERLRVFMSANNLFTLTGYDGLDPMVGGNVDTAFGIDVGNYPVTRGYTWGLNLSF</sequence>
<dbReference type="AlphaFoldDB" id="A0A9X2P3N7"/>
<evidence type="ECO:0000256" key="4">
    <source>
        <dbReference type="ARBA" id="ARBA00022692"/>
    </source>
</evidence>
<evidence type="ECO:0000256" key="1">
    <source>
        <dbReference type="ARBA" id="ARBA00004571"/>
    </source>
</evidence>
<dbReference type="Pfam" id="PF13715">
    <property type="entry name" value="CarbopepD_reg_2"/>
    <property type="match status" value="1"/>
</dbReference>
<feature type="chain" id="PRO_5040980580" evidence="8">
    <location>
        <begin position="27"/>
        <end position="1084"/>
    </location>
</feature>
<keyword evidence="2 7" id="KW-0813">Transport</keyword>
<dbReference type="Gene3D" id="2.60.40.1120">
    <property type="entry name" value="Carboxypeptidase-like, regulatory domain"/>
    <property type="match status" value="1"/>
</dbReference>